<protein>
    <submittedName>
        <fullName evidence="2">RelA/SpoT domain-containing protein</fullName>
    </submittedName>
</protein>
<evidence type="ECO:0000259" key="1">
    <source>
        <dbReference type="SMART" id="SM00954"/>
    </source>
</evidence>
<gene>
    <name evidence="2" type="ORF">JQS43_22025</name>
</gene>
<evidence type="ECO:0000313" key="2">
    <source>
        <dbReference type="EMBL" id="QSB14171.1"/>
    </source>
</evidence>
<dbReference type="RefSeq" id="WP_239676289.1">
    <property type="nucleotide sequence ID" value="NZ_CP070499.1"/>
</dbReference>
<reference evidence="2" key="1">
    <citation type="submission" date="2021-02" db="EMBL/GenBank/DDBJ databases">
        <title>Natrosporangium hydrolyticum gen. nov., sp. nov, a haloalkaliphilic actinobacterium from a soda solonchak soil.</title>
        <authorList>
            <person name="Sorokin D.Y."/>
            <person name="Khijniak T.V."/>
            <person name="Zakharycheva A.P."/>
            <person name="Boueva O.V."/>
            <person name="Ariskina E.V."/>
            <person name="Hahnke R.L."/>
            <person name="Bunk B."/>
            <person name="Sproer C."/>
            <person name="Schumann P."/>
            <person name="Evtushenko L.I."/>
            <person name="Kublanov I.V."/>
        </authorList>
    </citation>
    <scope>NUCLEOTIDE SEQUENCE</scope>
    <source>
        <strain evidence="2">DSM 106523</strain>
    </source>
</reference>
<organism evidence="2 3">
    <name type="scientific">Natronosporangium hydrolyticum</name>
    <dbReference type="NCBI Taxonomy" id="2811111"/>
    <lineage>
        <taxon>Bacteria</taxon>
        <taxon>Bacillati</taxon>
        <taxon>Actinomycetota</taxon>
        <taxon>Actinomycetes</taxon>
        <taxon>Micromonosporales</taxon>
        <taxon>Micromonosporaceae</taxon>
        <taxon>Natronosporangium</taxon>
    </lineage>
</organism>
<dbReference type="AlphaFoldDB" id="A0A895Y9Z2"/>
<dbReference type="InterPro" id="IPR007685">
    <property type="entry name" value="RelA_SpoT"/>
</dbReference>
<dbReference type="SUPFAM" id="SSF81301">
    <property type="entry name" value="Nucleotidyltransferase"/>
    <property type="match status" value="1"/>
</dbReference>
<dbReference type="Proteomes" id="UP000662857">
    <property type="component" value="Chromosome"/>
</dbReference>
<accession>A0A895Y9Z2</accession>
<dbReference type="PANTHER" id="PTHR41773">
    <property type="entry name" value="GTP PYROPHOSPHATASE-RELATED"/>
    <property type="match status" value="1"/>
</dbReference>
<proteinExistence type="predicted"/>
<dbReference type="SMART" id="SM00954">
    <property type="entry name" value="RelA_SpoT"/>
    <property type="match status" value="1"/>
</dbReference>
<evidence type="ECO:0000313" key="3">
    <source>
        <dbReference type="Proteomes" id="UP000662857"/>
    </source>
</evidence>
<dbReference type="CDD" id="cd05399">
    <property type="entry name" value="NT_Rel-Spo_like"/>
    <property type="match status" value="1"/>
</dbReference>
<dbReference type="EMBL" id="CP070499">
    <property type="protein sequence ID" value="QSB14171.1"/>
    <property type="molecule type" value="Genomic_DNA"/>
</dbReference>
<dbReference type="KEGG" id="nhy:JQS43_22025"/>
<dbReference type="InterPro" id="IPR043519">
    <property type="entry name" value="NT_sf"/>
</dbReference>
<sequence length="420" mass="47345">MGFIEDFVDRYTKEYDFYAQAARLGAQELESALHAAGIRCIVTSRAKSIPRLREKCRQRERQNGGYASVAHIVEDIVDLAGVRVALYFPAEREQVHSAIHKLFHVHLKKEFPELGKLRPDKRFTGYSAAHYRVQLREQELGDSEKRYATARIEIQVASVLMHAWAEVEHDLAYKPLTEYLSDAESAILDQLNGLVIAGEIALEQLQKAGEGRVATSGRIFANHFELAAHLIGRMEAKTQEPISEAGLGRVDFLFDFITDLGLNTPEHLAPHLDSLHGNVELRPLAEQIVDVLLAEDAARYRVYNSLHIDRVAVESGTAEEESAALGIFMARWIELEKLIRELAVAKGAERPLLQAGRQLKDLGVIPPELIVEFDQLRRLRNQVIHAVERPGADYLVQVSRRVDTIIGEIQRRISESDDKE</sequence>
<dbReference type="GO" id="GO:0015969">
    <property type="term" value="P:guanosine tetraphosphate metabolic process"/>
    <property type="evidence" value="ECO:0007669"/>
    <property type="project" value="InterPro"/>
</dbReference>
<dbReference type="Gene3D" id="3.30.460.10">
    <property type="entry name" value="Beta Polymerase, domain 2"/>
    <property type="match status" value="1"/>
</dbReference>
<name>A0A895Y9Z2_9ACTN</name>
<feature type="domain" description="RelA/SpoT" evidence="1">
    <location>
        <begin position="44"/>
        <end position="179"/>
    </location>
</feature>
<dbReference type="PANTHER" id="PTHR41773:SF1">
    <property type="entry name" value="RELA_SPOT DOMAIN-CONTAINING PROTEIN"/>
    <property type="match status" value="1"/>
</dbReference>
<dbReference type="Pfam" id="PF04607">
    <property type="entry name" value="RelA_SpoT"/>
    <property type="match status" value="1"/>
</dbReference>
<keyword evidence="3" id="KW-1185">Reference proteome</keyword>